<dbReference type="RefSeq" id="WP_153585069.1">
    <property type="nucleotide sequence ID" value="NZ_WJBU01000009.1"/>
</dbReference>
<evidence type="ECO:0000256" key="2">
    <source>
        <dbReference type="ARBA" id="ARBA00008571"/>
    </source>
</evidence>
<dbReference type="GO" id="GO:0005737">
    <property type="term" value="C:cytoplasm"/>
    <property type="evidence" value="ECO:0007669"/>
    <property type="project" value="UniProtKB-SubCell"/>
</dbReference>
<dbReference type="Gene3D" id="1.10.150.250">
    <property type="entry name" value="Flavinator of succinate dehydrogenase"/>
    <property type="match status" value="1"/>
</dbReference>
<accession>A0A844B8J0</accession>
<evidence type="ECO:0000256" key="1">
    <source>
        <dbReference type="ARBA" id="ARBA00004496"/>
    </source>
</evidence>
<keyword evidence="4" id="KW-0963">Cytoplasm</keyword>
<organism evidence="6 7">
    <name type="scientific">Caenimonas koreensis DSM 17982</name>
    <dbReference type="NCBI Taxonomy" id="1121255"/>
    <lineage>
        <taxon>Bacteria</taxon>
        <taxon>Pseudomonadati</taxon>
        <taxon>Pseudomonadota</taxon>
        <taxon>Betaproteobacteria</taxon>
        <taxon>Burkholderiales</taxon>
        <taxon>Comamonadaceae</taxon>
        <taxon>Caenimonas</taxon>
    </lineage>
</organism>
<reference evidence="6 7" key="1">
    <citation type="submission" date="2019-11" db="EMBL/GenBank/DDBJ databases">
        <title>Caenimonas koreensis gen. nov., sp. nov., isolated from activated sludge.</title>
        <authorList>
            <person name="Seung H.R."/>
        </authorList>
    </citation>
    <scope>NUCLEOTIDE SEQUENCE [LARGE SCALE GENOMIC DNA]</scope>
    <source>
        <strain evidence="6 7">EMB320</strain>
    </source>
</reference>
<dbReference type="InterPro" id="IPR036714">
    <property type="entry name" value="SDH_sf"/>
</dbReference>
<protein>
    <recommendedName>
        <fullName evidence="3">FAD assembly factor SdhE</fullName>
    </recommendedName>
</protein>
<gene>
    <name evidence="6" type="ORF">GHT07_10795</name>
</gene>
<dbReference type="GO" id="GO:0006105">
    <property type="term" value="P:succinate metabolic process"/>
    <property type="evidence" value="ECO:0007669"/>
    <property type="project" value="TreeGrafter"/>
</dbReference>
<dbReference type="Proteomes" id="UP000487350">
    <property type="component" value="Unassembled WGS sequence"/>
</dbReference>
<dbReference type="SUPFAM" id="SSF109910">
    <property type="entry name" value="YgfY-like"/>
    <property type="match status" value="1"/>
</dbReference>
<evidence type="ECO:0000256" key="4">
    <source>
        <dbReference type="ARBA" id="ARBA00022490"/>
    </source>
</evidence>
<keyword evidence="5" id="KW-0143">Chaperone</keyword>
<keyword evidence="7" id="KW-1185">Reference proteome</keyword>
<evidence type="ECO:0000313" key="7">
    <source>
        <dbReference type="Proteomes" id="UP000487350"/>
    </source>
</evidence>
<dbReference type="EMBL" id="WJBU01000009">
    <property type="protein sequence ID" value="MRD47766.1"/>
    <property type="molecule type" value="Genomic_DNA"/>
</dbReference>
<comment type="similarity">
    <text evidence="2">Belongs to the SdhE FAD assembly factor family.</text>
</comment>
<dbReference type="OrthoDB" id="9180899at2"/>
<evidence type="ECO:0000256" key="3">
    <source>
        <dbReference type="ARBA" id="ARBA00019418"/>
    </source>
</evidence>
<comment type="caution">
    <text evidence="6">The sequence shown here is derived from an EMBL/GenBank/DDBJ whole genome shotgun (WGS) entry which is preliminary data.</text>
</comment>
<dbReference type="PANTHER" id="PTHR39585:SF1">
    <property type="entry name" value="FAD ASSEMBLY FACTOR SDHE"/>
    <property type="match status" value="1"/>
</dbReference>
<dbReference type="PANTHER" id="PTHR39585">
    <property type="entry name" value="FAD ASSEMBLY FACTOR SDHE"/>
    <property type="match status" value="1"/>
</dbReference>
<dbReference type="InterPro" id="IPR050531">
    <property type="entry name" value="SdhE_FAD_assembly_factor"/>
</dbReference>
<evidence type="ECO:0000313" key="6">
    <source>
        <dbReference type="EMBL" id="MRD47766.1"/>
    </source>
</evidence>
<dbReference type="Pfam" id="PF03937">
    <property type="entry name" value="Sdh5"/>
    <property type="match status" value="1"/>
</dbReference>
<dbReference type="InterPro" id="IPR005631">
    <property type="entry name" value="SDH"/>
</dbReference>
<proteinExistence type="inferred from homology"/>
<dbReference type="AlphaFoldDB" id="A0A844B8J0"/>
<comment type="subcellular location">
    <subcellularLocation>
        <location evidence="1">Cytoplasm</location>
    </subcellularLocation>
</comment>
<evidence type="ECO:0000256" key="5">
    <source>
        <dbReference type="ARBA" id="ARBA00023186"/>
    </source>
</evidence>
<sequence length="124" mass="13605">MTPTLVTSCTALPPEGAAAASGAAQRRPDDALVDERALSKLKWRCRRGLLENDLLVERFFARHEAALTVRQSAALGVLMDLADNDLLDLLLRRREPEGEINTSDVRQVLAMLRPEGAPGFVLKN</sequence>
<name>A0A844B8J0_9BURK</name>